<evidence type="ECO:0000256" key="3">
    <source>
        <dbReference type="ARBA" id="ARBA00022475"/>
    </source>
</evidence>
<evidence type="ECO:0000313" key="9">
    <source>
        <dbReference type="EMBL" id="MFC6704279.1"/>
    </source>
</evidence>
<evidence type="ECO:0000256" key="5">
    <source>
        <dbReference type="ARBA" id="ARBA00022989"/>
    </source>
</evidence>
<gene>
    <name evidence="9" type="ORF">ACFQDH_03065</name>
</gene>
<evidence type="ECO:0000259" key="8">
    <source>
        <dbReference type="PROSITE" id="PS50928"/>
    </source>
</evidence>
<feature type="domain" description="ABC transmembrane type-1" evidence="8">
    <location>
        <begin position="62"/>
        <end position="242"/>
    </location>
</feature>
<dbReference type="EMBL" id="JBHSWH010000001">
    <property type="protein sequence ID" value="MFC6704279.1"/>
    <property type="molecule type" value="Genomic_DNA"/>
</dbReference>
<name>A0ABW2ACI6_9MICO</name>
<dbReference type="Proteomes" id="UP001596298">
    <property type="component" value="Unassembled WGS sequence"/>
</dbReference>
<keyword evidence="3" id="KW-1003">Cell membrane</keyword>
<protein>
    <submittedName>
        <fullName evidence="9">ABC transporter permease</fullName>
    </submittedName>
</protein>
<evidence type="ECO:0000256" key="7">
    <source>
        <dbReference type="RuleBase" id="RU363032"/>
    </source>
</evidence>
<dbReference type="InterPro" id="IPR035906">
    <property type="entry name" value="MetI-like_sf"/>
</dbReference>
<dbReference type="PANTHER" id="PTHR30151">
    <property type="entry name" value="ALKANE SULFONATE ABC TRANSPORTER-RELATED, MEMBRANE SUBUNIT"/>
    <property type="match status" value="1"/>
</dbReference>
<accession>A0ABW2ACI6</accession>
<feature type="transmembrane region" description="Helical" evidence="7">
    <location>
        <begin position="180"/>
        <end position="203"/>
    </location>
</feature>
<sequence length="260" mass="28216">MTRRRDTGRQVAAAAVAIGVVLLLWEVLGRADALGHDVLPPFHVTAQVLFEAARTTIFWHAVVDTLVQWGVGLAGAIAIAIPLGLLIGSGRLRQRFTRSTIDFLRTIPPVMLLPLFVLVWGTGLRMVVLLSIYAAVWPMLTQTISGVGQIEQQTLDTVTIFRINPWRRFWRVLLPAVSPFIVSGVRVSAVISLFIAVVCELVAGSPGLGQLLAQSQVSGNTALMVALICVTGILGMVINALFRSGERRLLAWHPSYAEGH</sequence>
<comment type="caution">
    <text evidence="9">The sequence shown here is derived from an EMBL/GenBank/DDBJ whole genome shotgun (WGS) entry which is preliminary data.</text>
</comment>
<feature type="transmembrane region" description="Helical" evidence="7">
    <location>
        <begin position="66"/>
        <end position="89"/>
    </location>
</feature>
<dbReference type="InterPro" id="IPR000515">
    <property type="entry name" value="MetI-like"/>
</dbReference>
<dbReference type="PROSITE" id="PS50928">
    <property type="entry name" value="ABC_TM1"/>
    <property type="match status" value="1"/>
</dbReference>
<keyword evidence="6 7" id="KW-0472">Membrane</keyword>
<evidence type="ECO:0000256" key="2">
    <source>
        <dbReference type="ARBA" id="ARBA00022448"/>
    </source>
</evidence>
<evidence type="ECO:0000256" key="4">
    <source>
        <dbReference type="ARBA" id="ARBA00022692"/>
    </source>
</evidence>
<keyword evidence="4 7" id="KW-0812">Transmembrane</keyword>
<keyword evidence="10" id="KW-1185">Reference proteome</keyword>
<dbReference type="SUPFAM" id="SSF161098">
    <property type="entry name" value="MetI-like"/>
    <property type="match status" value="1"/>
</dbReference>
<organism evidence="9 10">
    <name type="scientific">Flexivirga alba</name>
    <dbReference type="NCBI Taxonomy" id="702742"/>
    <lineage>
        <taxon>Bacteria</taxon>
        <taxon>Bacillati</taxon>
        <taxon>Actinomycetota</taxon>
        <taxon>Actinomycetes</taxon>
        <taxon>Micrococcales</taxon>
        <taxon>Dermacoccaceae</taxon>
        <taxon>Flexivirga</taxon>
    </lineage>
</organism>
<keyword evidence="5 7" id="KW-1133">Transmembrane helix</keyword>
<dbReference type="Pfam" id="PF00528">
    <property type="entry name" value="BPD_transp_1"/>
    <property type="match status" value="1"/>
</dbReference>
<evidence type="ECO:0000313" key="10">
    <source>
        <dbReference type="Proteomes" id="UP001596298"/>
    </source>
</evidence>
<comment type="subcellular location">
    <subcellularLocation>
        <location evidence="1 7">Cell membrane</location>
        <topology evidence="1 7">Multi-pass membrane protein</topology>
    </subcellularLocation>
</comment>
<keyword evidence="2 7" id="KW-0813">Transport</keyword>
<reference evidence="10" key="1">
    <citation type="journal article" date="2019" name="Int. J. Syst. Evol. Microbiol.">
        <title>The Global Catalogue of Microorganisms (GCM) 10K type strain sequencing project: providing services to taxonomists for standard genome sequencing and annotation.</title>
        <authorList>
            <consortium name="The Broad Institute Genomics Platform"/>
            <consortium name="The Broad Institute Genome Sequencing Center for Infectious Disease"/>
            <person name="Wu L."/>
            <person name="Ma J."/>
        </authorList>
    </citation>
    <scope>NUCLEOTIDE SEQUENCE [LARGE SCALE GENOMIC DNA]</scope>
    <source>
        <strain evidence="10">CCUG 58127</strain>
    </source>
</reference>
<evidence type="ECO:0000256" key="1">
    <source>
        <dbReference type="ARBA" id="ARBA00004651"/>
    </source>
</evidence>
<feature type="transmembrane region" description="Helical" evidence="7">
    <location>
        <begin position="223"/>
        <end position="242"/>
    </location>
</feature>
<dbReference type="CDD" id="cd06261">
    <property type="entry name" value="TM_PBP2"/>
    <property type="match status" value="1"/>
</dbReference>
<dbReference type="PANTHER" id="PTHR30151:SF38">
    <property type="entry name" value="ALIPHATIC SULFONATES TRANSPORT PERMEASE PROTEIN SSUC-RELATED"/>
    <property type="match status" value="1"/>
</dbReference>
<evidence type="ECO:0000256" key="6">
    <source>
        <dbReference type="ARBA" id="ARBA00023136"/>
    </source>
</evidence>
<feature type="transmembrane region" description="Helical" evidence="7">
    <location>
        <begin position="110"/>
        <end position="136"/>
    </location>
</feature>
<proteinExistence type="inferred from homology"/>
<comment type="similarity">
    <text evidence="7">Belongs to the binding-protein-dependent transport system permease family.</text>
</comment>
<dbReference type="RefSeq" id="WP_382398361.1">
    <property type="nucleotide sequence ID" value="NZ_JBHSWH010000001.1"/>
</dbReference>
<dbReference type="Gene3D" id="1.10.3720.10">
    <property type="entry name" value="MetI-like"/>
    <property type="match status" value="1"/>
</dbReference>